<dbReference type="EMBL" id="JMTB01000051">
    <property type="protein sequence ID" value="KFC08515.1"/>
    <property type="molecule type" value="Genomic_DNA"/>
</dbReference>
<proteinExistence type="predicted"/>
<dbReference type="AlphaFoldDB" id="A0A085AE70"/>
<organism evidence="1 2">
    <name type="scientific">Trabulsiella guamensis ATCC 49490</name>
    <dbReference type="NCBI Taxonomy" id="1005994"/>
    <lineage>
        <taxon>Bacteria</taxon>
        <taxon>Pseudomonadati</taxon>
        <taxon>Pseudomonadota</taxon>
        <taxon>Gammaproteobacteria</taxon>
        <taxon>Enterobacterales</taxon>
        <taxon>Enterobacteriaceae</taxon>
        <taxon>Trabulsiella</taxon>
    </lineage>
</organism>
<protein>
    <submittedName>
        <fullName evidence="1">Uncharacterized protein</fullName>
    </submittedName>
</protein>
<gene>
    <name evidence="1" type="ORF">GTGU_01432</name>
</gene>
<dbReference type="RefSeq" id="WP_051857307.1">
    <property type="nucleotide sequence ID" value="NZ_JMTB01000051.1"/>
</dbReference>
<dbReference type="Proteomes" id="UP000028630">
    <property type="component" value="Unassembled WGS sequence"/>
</dbReference>
<evidence type="ECO:0000313" key="1">
    <source>
        <dbReference type="EMBL" id="KFC08515.1"/>
    </source>
</evidence>
<dbReference type="eggNOG" id="ENOG502ZE7D">
    <property type="taxonomic scope" value="Bacteria"/>
</dbReference>
<evidence type="ECO:0000313" key="2">
    <source>
        <dbReference type="Proteomes" id="UP000028630"/>
    </source>
</evidence>
<reference evidence="2" key="1">
    <citation type="submission" date="2014-05" db="EMBL/GenBank/DDBJ databases">
        <title>ATOL: Assembling a taxonomically balanced genome-scale reconstruction of the evolutionary history of the Enterobacteriaceae.</title>
        <authorList>
            <person name="Plunkett G. III"/>
            <person name="Neeno-Eckwall E.C."/>
            <person name="Glasner J.D."/>
            <person name="Perna N.T."/>
        </authorList>
    </citation>
    <scope>NUCLEOTIDE SEQUENCE [LARGE SCALE GENOMIC DNA]</scope>
    <source>
        <strain evidence="2">ATCC 49490</strain>
    </source>
</reference>
<name>A0A085AE70_9ENTR</name>
<keyword evidence="2" id="KW-1185">Reference proteome</keyword>
<sequence length="152" mass="16728">MIKPAILQTNWRQVINDIHSSGASLLSIAESLNVAKTTLLGWREGATPNHHYGEALLELWCYTSRKSRNEAPTMVALGRKERVLLLGGKLDGRRAEIAPGVPEVILDKEIYARREIALGQTRAAVYVAANLTDCKAADLLALLVSGYRKSYN</sequence>
<accession>A0A085AE70</accession>
<comment type="caution">
    <text evidence="1">The sequence shown here is derived from an EMBL/GenBank/DDBJ whole genome shotgun (WGS) entry which is preliminary data.</text>
</comment>